<dbReference type="Gene3D" id="2.30.38.10">
    <property type="entry name" value="Luciferase, Domain 3"/>
    <property type="match status" value="1"/>
</dbReference>
<dbReference type="Pfam" id="PF13193">
    <property type="entry name" value="AMP-binding_C"/>
    <property type="match status" value="1"/>
</dbReference>
<sequence length="618" mass="69274">MAVLLLLLRSLRSKSCSQICGDRWRVPSRHWLWRVGASNCRTFTLGSAIHSPDNVPTKPMLTTSYVHGTCNLPFTSKTVGQCLEESANLVPDKEAVVFVQDGVRKTFGQLKQEVDQLAAGLLAIGLKKGDRLGMWGPNMYEWVLVQFATAQAGIILVTVNPAYQHRELEFVLKKVGCKALIFPTKFKSQLYYDILKRICPELEQAIPGDLKSKCLPDLRSVIVIGSKPPGSYSFEEVFQAASASHREQLLSLQKKISCDDPINIQFTSGTTGNPKGATLTHHNIVNNGRFTGYRMGYHWRDTRICVGLPLYHCFGCVASSLVMTLFNCTVVYSSPSFEARAVLQAIQEERCTVIYGTPMMYIDILSQKDFSTYDLSSLQAGVVGGSFCPGEVLKKAMKQMNIGTIIIGYGMTENSPVTFQGFTLDEITRKTETVGYIGSHIEAKIVDPQTQLIQPLQTSGELLVRGYCVMRGYWNDEKKTKECITPEGWFRTGDIASLDEYGYCQILGRMNDMIIRGGENIYPAEIEEFLHTHPKVEEIQVIGVNDEKMGEEICACIRIKEGTECTAQEIKDYCKGQISHFKIPRYIIFVKDMPMTVTGKIQKYKLRKKIEEDLGLEK</sequence>
<evidence type="ECO:0000259" key="11">
    <source>
        <dbReference type="Pfam" id="PF13193"/>
    </source>
</evidence>
<dbReference type="SUPFAM" id="SSF56801">
    <property type="entry name" value="Acetyl-CoA synthetase-like"/>
    <property type="match status" value="1"/>
</dbReference>
<evidence type="ECO:0000259" key="10">
    <source>
        <dbReference type="Pfam" id="PF00501"/>
    </source>
</evidence>
<dbReference type="InterPro" id="IPR045851">
    <property type="entry name" value="AMP-bd_C_sf"/>
</dbReference>
<dbReference type="GO" id="GO:0031956">
    <property type="term" value="F:medium-chain fatty acid-CoA ligase activity"/>
    <property type="evidence" value="ECO:0007669"/>
    <property type="project" value="UniProtKB-EC"/>
</dbReference>
<name>V9KK78_CALMI</name>
<evidence type="ECO:0000256" key="5">
    <source>
        <dbReference type="ARBA" id="ARBA00039009"/>
    </source>
</evidence>
<dbReference type="EMBL" id="JW865918">
    <property type="protein sequence ID" value="AFO98435.1"/>
    <property type="molecule type" value="mRNA"/>
</dbReference>
<dbReference type="InterPro" id="IPR025110">
    <property type="entry name" value="AMP-bd_C"/>
</dbReference>
<dbReference type="OrthoDB" id="10253115at2759"/>
<evidence type="ECO:0000256" key="4">
    <source>
        <dbReference type="ARBA" id="ARBA00037247"/>
    </source>
</evidence>
<dbReference type="Gene3D" id="3.30.300.30">
    <property type="match status" value="1"/>
</dbReference>
<feature type="domain" description="AMP-binding enzyme C-terminal" evidence="11">
    <location>
        <begin position="525"/>
        <end position="600"/>
    </location>
</feature>
<evidence type="ECO:0000256" key="7">
    <source>
        <dbReference type="ARBA" id="ARBA00047319"/>
    </source>
</evidence>
<dbReference type="PANTHER" id="PTHR43201">
    <property type="entry name" value="ACYL-COA SYNTHETASE"/>
    <property type="match status" value="1"/>
</dbReference>
<dbReference type="PANTHER" id="PTHR43201:SF5">
    <property type="entry name" value="MEDIUM-CHAIN ACYL-COA LIGASE ACSF2, MITOCHONDRIAL"/>
    <property type="match status" value="1"/>
</dbReference>
<evidence type="ECO:0000256" key="8">
    <source>
        <dbReference type="ARBA" id="ARBA00048277"/>
    </source>
</evidence>
<dbReference type="AlphaFoldDB" id="V9KK78"/>
<dbReference type="FunFam" id="3.30.300.30:FF:000008">
    <property type="entry name" value="2,3-dihydroxybenzoate-AMP ligase"/>
    <property type="match status" value="1"/>
</dbReference>
<dbReference type="InterPro" id="IPR020845">
    <property type="entry name" value="AMP-binding_CS"/>
</dbReference>
<comment type="catalytic activity">
    <reaction evidence="7">
        <text>octanoate + ATP + CoA = octanoyl-CoA + AMP + diphosphate</text>
        <dbReference type="Rhea" id="RHEA:33631"/>
        <dbReference type="ChEBI" id="CHEBI:25646"/>
        <dbReference type="ChEBI" id="CHEBI:30616"/>
        <dbReference type="ChEBI" id="CHEBI:33019"/>
        <dbReference type="ChEBI" id="CHEBI:57287"/>
        <dbReference type="ChEBI" id="CHEBI:57386"/>
        <dbReference type="ChEBI" id="CHEBI:456215"/>
    </reaction>
</comment>
<evidence type="ECO:0000256" key="3">
    <source>
        <dbReference type="ARBA" id="ARBA00023098"/>
    </source>
</evidence>
<keyword evidence="2" id="KW-0436">Ligase</keyword>
<feature type="signal peptide" evidence="9">
    <location>
        <begin position="1"/>
        <end position="16"/>
    </location>
</feature>
<comment type="similarity">
    <text evidence="1">Belongs to the ATP-dependent AMP-binding enzyme family.</text>
</comment>
<organism evidence="12">
    <name type="scientific">Callorhinchus milii</name>
    <name type="common">Ghost shark</name>
    <dbReference type="NCBI Taxonomy" id="7868"/>
    <lineage>
        <taxon>Eukaryota</taxon>
        <taxon>Metazoa</taxon>
        <taxon>Chordata</taxon>
        <taxon>Craniata</taxon>
        <taxon>Vertebrata</taxon>
        <taxon>Chondrichthyes</taxon>
        <taxon>Holocephali</taxon>
        <taxon>Chimaeriformes</taxon>
        <taxon>Callorhinchidae</taxon>
        <taxon>Callorhinchus</taxon>
    </lineage>
</organism>
<dbReference type="RefSeq" id="XP_042198260.1">
    <property type="nucleotide sequence ID" value="XM_042342326.1"/>
</dbReference>
<evidence type="ECO:0000256" key="2">
    <source>
        <dbReference type="ARBA" id="ARBA00022598"/>
    </source>
</evidence>
<dbReference type="Gene3D" id="3.40.50.980">
    <property type="match status" value="2"/>
</dbReference>
<dbReference type="PROSITE" id="PS00455">
    <property type="entry name" value="AMP_BINDING"/>
    <property type="match status" value="1"/>
</dbReference>
<comment type="catalytic activity">
    <reaction evidence="8">
        <text>a medium-chain fatty acid + ATP + CoA = a medium-chain fatty acyl-CoA + AMP + diphosphate</text>
        <dbReference type="Rhea" id="RHEA:48340"/>
        <dbReference type="ChEBI" id="CHEBI:30616"/>
        <dbReference type="ChEBI" id="CHEBI:33019"/>
        <dbReference type="ChEBI" id="CHEBI:57287"/>
        <dbReference type="ChEBI" id="CHEBI:59558"/>
        <dbReference type="ChEBI" id="CHEBI:90546"/>
        <dbReference type="ChEBI" id="CHEBI:456215"/>
        <dbReference type="EC" id="6.2.1.2"/>
    </reaction>
</comment>
<dbReference type="KEGG" id="cmk:103175647"/>
<dbReference type="CTD" id="80221"/>
<feature type="chain" id="PRO_5004778866" description="Medium-chain acyl-CoA ligase ACSF2, mitochondrial" evidence="9">
    <location>
        <begin position="17"/>
        <end position="618"/>
    </location>
</feature>
<protein>
    <recommendedName>
        <fullName evidence="6">Medium-chain acyl-CoA ligase ACSF2, mitochondrial</fullName>
        <ecNumber evidence="5">6.2.1.2</ecNumber>
    </recommendedName>
</protein>
<evidence type="ECO:0000313" key="12">
    <source>
        <dbReference type="EMBL" id="AFO98435.1"/>
    </source>
</evidence>
<evidence type="ECO:0000256" key="1">
    <source>
        <dbReference type="ARBA" id="ARBA00006432"/>
    </source>
</evidence>
<dbReference type="GO" id="GO:0006631">
    <property type="term" value="P:fatty acid metabolic process"/>
    <property type="evidence" value="ECO:0007669"/>
    <property type="project" value="TreeGrafter"/>
</dbReference>
<keyword evidence="3" id="KW-0443">Lipid metabolism</keyword>
<evidence type="ECO:0000256" key="6">
    <source>
        <dbReference type="ARBA" id="ARBA00039638"/>
    </source>
</evidence>
<comment type="function">
    <text evidence="4">Acyl-CoA synthases catalyze the initial reaction in fatty acid metabolism, by forming a thioester with CoA. Has some preference toward medium-chain substrates. Plays a role in adipocyte differentiation.</text>
</comment>
<dbReference type="GeneID" id="103175647"/>
<dbReference type="CDD" id="cd05917">
    <property type="entry name" value="FACL_like_2"/>
    <property type="match status" value="1"/>
</dbReference>
<feature type="domain" description="AMP-dependent synthetase/ligase" evidence="10">
    <location>
        <begin position="83"/>
        <end position="474"/>
    </location>
</feature>
<dbReference type="InterPro" id="IPR000873">
    <property type="entry name" value="AMP-dep_synth/lig_dom"/>
</dbReference>
<keyword evidence="9" id="KW-0732">Signal</keyword>
<proteinExistence type="evidence at transcript level"/>
<dbReference type="Pfam" id="PF00501">
    <property type="entry name" value="AMP-binding"/>
    <property type="match status" value="1"/>
</dbReference>
<evidence type="ECO:0000256" key="9">
    <source>
        <dbReference type="SAM" id="SignalP"/>
    </source>
</evidence>
<reference evidence="12" key="1">
    <citation type="journal article" date="2014" name="Nature">
        <title>Elephant shark genome provides unique insights into gnathostome evolution.</title>
        <authorList>
            <consortium name="International Elephant Shark Genome Sequencing Consortium"/>
            <person name="Venkatesh B."/>
            <person name="Lee A.P."/>
            <person name="Ravi V."/>
            <person name="Maurya A.K."/>
            <person name="Lian M.M."/>
            <person name="Swann J.B."/>
            <person name="Ohta Y."/>
            <person name="Flajnik M.F."/>
            <person name="Sutoh Y."/>
            <person name="Kasahara M."/>
            <person name="Hoon S."/>
            <person name="Gangu V."/>
            <person name="Roy S.W."/>
            <person name="Irimia M."/>
            <person name="Korzh V."/>
            <person name="Kondrychyn I."/>
            <person name="Lim Z.W."/>
            <person name="Tay B.H."/>
            <person name="Tohari S."/>
            <person name="Kong K.W."/>
            <person name="Ho S."/>
            <person name="Lorente-Galdos B."/>
            <person name="Quilez J."/>
            <person name="Marques-Bonet T."/>
            <person name="Raney B.J."/>
            <person name="Ingham P.W."/>
            <person name="Tay A."/>
            <person name="Hillier L.W."/>
            <person name="Minx P."/>
            <person name="Boehm T."/>
            <person name="Wilson R.K."/>
            <person name="Brenner S."/>
            <person name="Warren W.C."/>
        </authorList>
    </citation>
    <scope>NUCLEOTIDE SEQUENCE</scope>
    <source>
        <tissue evidence="12">Heart</tissue>
    </source>
</reference>
<dbReference type="FunFam" id="3.40.50.12780:FF:000003">
    <property type="entry name" value="Long-chain-fatty-acid--CoA ligase FadD"/>
    <property type="match status" value="1"/>
</dbReference>
<accession>V9KK78</accession>
<dbReference type="EC" id="6.2.1.2" evidence="5"/>